<dbReference type="AlphaFoldDB" id="A0A0F7SAK9"/>
<feature type="region of interest" description="Disordered" evidence="1">
    <location>
        <begin position="232"/>
        <end position="256"/>
    </location>
</feature>
<accession>A0A0F7SAK9</accession>
<dbReference type="SUPFAM" id="SSF51045">
    <property type="entry name" value="WW domain"/>
    <property type="match status" value="1"/>
</dbReference>
<evidence type="ECO:0000259" key="2">
    <source>
        <dbReference type="PROSITE" id="PS50020"/>
    </source>
</evidence>
<evidence type="ECO:0000313" key="3">
    <source>
        <dbReference type="EMBL" id="CDW98509.1"/>
    </source>
</evidence>
<sequence length="525" mass="58733">MLSFASTDEKHPQSNVPVRQRKEALRTLTATITADDDGSTSETASTASSHATSHTTATTTPPRHARTHKSTPASIHHSPSLNTTPTIPRTIAASLGSPTDWGANFWCVVTDPFSPANTFFANPTTGECRWVLPAGTMVLPPNPNGEWWELVDENTGREYYYHTRTEESRWTRPLSGMVIPMRAIQRAGHVAEKHESKAQWSSVRMDFSDRVERFRFEDKEEEEERLMTPLRPRTRSLPKPHARRKDATRSKTSFRVHRQMSEQLLTSAVGSRTSKPRQRYDVLEDLAQKARKSILLHDQKALENARRTCGPPFRPDPFNSQTQRRRPTTTHHSVSTAFSRITTTKNPASNETASPAITIQKLGKGLAFNPSTPYASPSCEVKERRSMSFLSRRASLRREGSRRGDVGRLPVDLTVRLLDVQVTNKAEEGRSAGVDVGGEEKKRKSKLATLLPDVPLWDCRQRGGGGNGISQQESVQNKSKLSNLITRLTPHRKSPLERPTNLINCLAPYRRSAVNDSTTTTTTTF</sequence>
<reference evidence="4" key="1">
    <citation type="submission" date="2014-06" db="EMBL/GenBank/DDBJ databases">
        <authorList>
            <person name="Berkman P.J."/>
        </authorList>
    </citation>
    <scope>NUCLEOTIDE SEQUENCE [LARGE SCALE GENOMIC DNA]</scope>
</reference>
<gene>
    <name evidence="3" type="primary">SSCI56900.1</name>
</gene>
<feature type="domain" description="WW" evidence="2">
    <location>
        <begin position="142"/>
        <end position="175"/>
    </location>
</feature>
<dbReference type="GO" id="GO:0005737">
    <property type="term" value="C:cytoplasm"/>
    <property type="evidence" value="ECO:0007669"/>
    <property type="project" value="TreeGrafter"/>
</dbReference>
<dbReference type="InterPro" id="IPR001202">
    <property type="entry name" value="WW_dom"/>
</dbReference>
<evidence type="ECO:0000313" key="4">
    <source>
        <dbReference type="Proteomes" id="UP000242770"/>
    </source>
</evidence>
<organism evidence="3 4">
    <name type="scientific">Sporisorium scitamineum</name>
    <dbReference type="NCBI Taxonomy" id="49012"/>
    <lineage>
        <taxon>Eukaryota</taxon>
        <taxon>Fungi</taxon>
        <taxon>Dikarya</taxon>
        <taxon>Basidiomycota</taxon>
        <taxon>Ustilaginomycotina</taxon>
        <taxon>Ustilaginomycetes</taxon>
        <taxon>Ustilaginales</taxon>
        <taxon>Ustilaginaceae</taxon>
        <taxon>Sporisorium</taxon>
    </lineage>
</organism>
<keyword evidence="4" id="KW-1185">Reference proteome</keyword>
<dbReference type="Gene3D" id="2.20.70.10">
    <property type="match status" value="1"/>
</dbReference>
<dbReference type="Proteomes" id="UP000242770">
    <property type="component" value="Unassembled WGS sequence"/>
</dbReference>
<feature type="region of interest" description="Disordered" evidence="1">
    <location>
        <begin position="1"/>
        <end position="86"/>
    </location>
</feature>
<protein>
    <recommendedName>
        <fullName evidence="2">WW domain-containing protein</fullName>
    </recommendedName>
</protein>
<dbReference type="PANTHER" id="PTHR45876">
    <property type="entry name" value="FI04035P"/>
    <property type="match status" value="1"/>
</dbReference>
<dbReference type="SMART" id="SM00456">
    <property type="entry name" value="WW"/>
    <property type="match status" value="1"/>
</dbReference>
<dbReference type="EMBL" id="CCFA01003400">
    <property type="protein sequence ID" value="CDW98509.1"/>
    <property type="molecule type" value="Genomic_DNA"/>
</dbReference>
<name>A0A0F7SAK9_9BASI</name>
<dbReference type="InterPro" id="IPR036020">
    <property type="entry name" value="WW_dom_sf"/>
</dbReference>
<evidence type="ECO:0000256" key="1">
    <source>
        <dbReference type="SAM" id="MobiDB-lite"/>
    </source>
</evidence>
<feature type="region of interest" description="Disordered" evidence="1">
    <location>
        <begin position="306"/>
        <end position="336"/>
    </location>
</feature>
<dbReference type="CDD" id="cd00201">
    <property type="entry name" value="WW"/>
    <property type="match status" value="1"/>
</dbReference>
<dbReference type="PROSITE" id="PS01159">
    <property type="entry name" value="WW_DOMAIN_1"/>
    <property type="match status" value="1"/>
</dbReference>
<dbReference type="PANTHER" id="PTHR45876:SF8">
    <property type="entry name" value="FI04035P"/>
    <property type="match status" value="1"/>
</dbReference>
<dbReference type="PROSITE" id="PS50020">
    <property type="entry name" value="WW_DOMAIN_2"/>
    <property type="match status" value="1"/>
</dbReference>
<feature type="compositionally biased region" description="Low complexity" evidence="1">
    <location>
        <begin position="40"/>
        <end position="62"/>
    </location>
</feature>
<dbReference type="STRING" id="49012.A0A0F7SAK9"/>
<dbReference type="GO" id="GO:0005096">
    <property type="term" value="F:GTPase activator activity"/>
    <property type="evidence" value="ECO:0007669"/>
    <property type="project" value="TreeGrafter"/>
</dbReference>
<proteinExistence type="predicted"/>
<feature type="compositionally biased region" description="Polar residues" evidence="1">
    <location>
        <begin position="70"/>
        <end position="86"/>
    </location>
</feature>